<evidence type="ECO:0000259" key="21">
    <source>
        <dbReference type="Pfam" id="PF04389"/>
    </source>
</evidence>
<keyword evidence="9 20" id="KW-0812">Transmembrane</keyword>
<dbReference type="InterPro" id="IPR053974">
    <property type="entry name" value="ERMP1_1-A_TM"/>
</dbReference>
<evidence type="ECO:0000256" key="15">
    <source>
        <dbReference type="ARBA" id="ARBA00023049"/>
    </source>
</evidence>
<comment type="subcellular location">
    <subcellularLocation>
        <location evidence="4">Endoplasmic reticulum membrane</location>
        <topology evidence="4">Multi-pass membrane protein</topology>
    </subcellularLocation>
    <subcellularLocation>
        <location evidence="3">Vacuole membrane</location>
        <topology evidence="3">Multi-pass membrane protein</topology>
    </subcellularLocation>
</comment>
<evidence type="ECO:0000256" key="5">
    <source>
        <dbReference type="ARBA" id="ARBA00010918"/>
    </source>
</evidence>
<feature type="transmembrane region" description="Helical" evidence="20">
    <location>
        <begin position="607"/>
        <end position="631"/>
    </location>
</feature>
<gene>
    <name evidence="23" type="ORF">R1flu_021999</name>
</gene>
<dbReference type="InterPro" id="IPR048024">
    <property type="entry name" value="Fxna-like_M28_dom"/>
</dbReference>
<proteinExistence type="inferred from homology"/>
<dbReference type="GO" id="GO:0005774">
    <property type="term" value="C:vacuolar membrane"/>
    <property type="evidence" value="ECO:0007669"/>
    <property type="project" value="UniProtKB-SubCell"/>
</dbReference>
<evidence type="ECO:0000256" key="6">
    <source>
        <dbReference type="ARBA" id="ARBA00017435"/>
    </source>
</evidence>
<evidence type="ECO:0000256" key="20">
    <source>
        <dbReference type="SAM" id="Phobius"/>
    </source>
</evidence>
<dbReference type="CDD" id="cd03875">
    <property type="entry name" value="M28_Fxna_like"/>
    <property type="match status" value="1"/>
</dbReference>
<dbReference type="GO" id="GO:0006508">
    <property type="term" value="P:proteolysis"/>
    <property type="evidence" value="ECO:0007669"/>
    <property type="project" value="UniProtKB-KW"/>
</dbReference>
<dbReference type="GO" id="GO:0046872">
    <property type="term" value="F:metal ion binding"/>
    <property type="evidence" value="ECO:0007669"/>
    <property type="project" value="UniProtKB-KW"/>
</dbReference>
<evidence type="ECO:0000256" key="3">
    <source>
        <dbReference type="ARBA" id="ARBA00004128"/>
    </source>
</evidence>
<evidence type="ECO:0000256" key="2">
    <source>
        <dbReference type="ARBA" id="ARBA00003273"/>
    </source>
</evidence>
<keyword evidence="17" id="KW-0325">Glycoprotein</keyword>
<dbReference type="GO" id="GO:0008237">
    <property type="term" value="F:metallopeptidase activity"/>
    <property type="evidence" value="ECO:0007669"/>
    <property type="project" value="UniProtKB-KW"/>
</dbReference>
<keyword evidence="15" id="KW-0482">Metalloprotease</keyword>
<comment type="cofactor">
    <cofactor evidence="1">
        <name>Zn(2+)</name>
        <dbReference type="ChEBI" id="CHEBI:29105"/>
    </cofactor>
</comment>
<feature type="transmembrane region" description="Helical" evidence="20">
    <location>
        <begin position="643"/>
        <end position="667"/>
    </location>
</feature>
<feature type="domain" description="Peptidase M28" evidence="21">
    <location>
        <begin position="159"/>
        <end position="352"/>
    </location>
</feature>
<feature type="transmembrane region" description="Helical" evidence="20">
    <location>
        <begin position="569"/>
        <end position="587"/>
    </location>
</feature>
<keyword evidence="7" id="KW-0926">Vacuole</keyword>
<evidence type="ECO:0000256" key="16">
    <source>
        <dbReference type="ARBA" id="ARBA00023136"/>
    </source>
</evidence>
<feature type="transmembrane region" description="Helical" evidence="20">
    <location>
        <begin position="537"/>
        <end position="557"/>
    </location>
</feature>
<dbReference type="EMBL" id="JBHFFA010000001">
    <property type="protein sequence ID" value="KAL2653871.1"/>
    <property type="molecule type" value="Genomic_DNA"/>
</dbReference>
<dbReference type="InterPro" id="IPR045175">
    <property type="entry name" value="M28_fam"/>
</dbReference>
<evidence type="ECO:0000256" key="1">
    <source>
        <dbReference type="ARBA" id="ARBA00001947"/>
    </source>
</evidence>
<feature type="transmembrane region" description="Helical" evidence="20">
    <location>
        <begin position="399"/>
        <end position="418"/>
    </location>
</feature>
<evidence type="ECO:0000256" key="14">
    <source>
        <dbReference type="ARBA" id="ARBA00022989"/>
    </source>
</evidence>
<name>A0ABD1ZSK6_9MARC</name>
<evidence type="ECO:0000256" key="13">
    <source>
        <dbReference type="ARBA" id="ARBA00022833"/>
    </source>
</evidence>
<keyword evidence="10" id="KW-0479">Metal-binding</keyword>
<keyword evidence="13" id="KW-0862">Zinc</keyword>
<dbReference type="InterPro" id="IPR007484">
    <property type="entry name" value="Peptidase_M28"/>
</dbReference>
<dbReference type="AlphaFoldDB" id="A0ABD1ZSK6"/>
<accession>A0ABD1ZSK6</accession>
<evidence type="ECO:0000256" key="12">
    <source>
        <dbReference type="ARBA" id="ARBA00022824"/>
    </source>
</evidence>
<evidence type="ECO:0000256" key="17">
    <source>
        <dbReference type="ARBA" id="ARBA00023180"/>
    </source>
</evidence>
<evidence type="ECO:0000256" key="7">
    <source>
        <dbReference type="ARBA" id="ARBA00022554"/>
    </source>
</evidence>
<evidence type="ECO:0000256" key="9">
    <source>
        <dbReference type="ARBA" id="ARBA00022692"/>
    </source>
</evidence>
<reference evidence="23 24" key="1">
    <citation type="submission" date="2024-09" db="EMBL/GenBank/DDBJ databases">
        <title>Chromosome-scale assembly of Riccia fluitans.</title>
        <authorList>
            <person name="Paukszto L."/>
            <person name="Sawicki J."/>
            <person name="Karawczyk K."/>
            <person name="Piernik-Szablinska J."/>
            <person name="Szczecinska M."/>
            <person name="Mazdziarz M."/>
        </authorList>
    </citation>
    <scope>NUCLEOTIDE SEQUENCE [LARGE SCALE GENOMIC DNA]</scope>
    <source>
        <strain evidence="23">Rf_01</strain>
        <tissue evidence="23">Aerial parts of the thallus</tissue>
    </source>
</reference>
<dbReference type="Pfam" id="PF04389">
    <property type="entry name" value="Peptidase_M28"/>
    <property type="match status" value="1"/>
</dbReference>
<evidence type="ECO:0000313" key="24">
    <source>
        <dbReference type="Proteomes" id="UP001605036"/>
    </source>
</evidence>
<evidence type="ECO:0000256" key="18">
    <source>
        <dbReference type="ARBA" id="ARBA00031512"/>
    </source>
</evidence>
<comment type="function">
    <text evidence="2">May be involved in vacuolar sorting and osmoregulation.</text>
</comment>
<feature type="region of interest" description="Disordered" evidence="19">
    <location>
        <begin position="1"/>
        <end position="20"/>
    </location>
</feature>
<organism evidence="23 24">
    <name type="scientific">Riccia fluitans</name>
    <dbReference type="NCBI Taxonomy" id="41844"/>
    <lineage>
        <taxon>Eukaryota</taxon>
        <taxon>Viridiplantae</taxon>
        <taxon>Streptophyta</taxon>
        <taxon>Embryophyta</taxon>
        <taxon>Marchantiophyta</taxon>
        <taxon>Marchantiopsida</taxon>
        <taxon>Marchantiidae</taxon>
        <taxon>Marchantiales</taxon>
        <taxon>Ricciaceae</taxon>
        <taxon>Riccia</taxon>
    </lineage>
</organism>
<comment type="caution">
    <text evidence="23">The sequence shown here is derived from an EMBL/GenBank/DDBJ whole genome shotgun (WGS) entry which is preliminary data.</text>
</comment>
<feature type="transmembrane region" description="Helical" evidence="20">
    <location>
        <begin position="468"/>
        <end position="492"/>
    </location>
</feature>
<feature type="transmembrane region" description="Helical" evidence="20">
    <location>
        <begin position="430"/>
        <end position="456"/>
    </location>
</feature>
<dbReference type="FunFam" id="3.40.630.10:FF:000008">
    <property type="entry name" value="Endoplasmic reticulum metallopeptidase 1"/>
    <property type="match status" value="1"/>
</dbReference>
<keyword evidence="24" id="KW-1185">Reference proteome</keyword>
<dbReference type="PANTHER" id="PTHR12147">
    <property type="entry name" value="METALLOPEPTIDASE M28 FAMILY MEMBER"/>
    <property type="match status" value="1"/>
</dbReference>
<evidence type="ECO:0000259" key="22">
    <source>
        <dbReference type="Pfam" id="PF22249"/>
    </source>
</evidence>
<keyword evidence="16 20" id="KW-0472">Membrane</keyword>
<feature type="transmembrane region" description="Helical" evidence="20">
    <location>
        <begin position="512"/>
        <end position="531"/>
    </location>
</feature>
<keyword evidence="14 20" id="KW-1133">Transmembrane helix</keyword>
<evidence type="ECO:0000256" key="10">
    <source>
        <dbReference type="ARBA" id="ARBA00022723"/>
    </source>
</evidence>
<comment type="similarity">
    <text evidence="5">Belongs to the peptidase M28 family.</text>
</comment>
<evidence type="ECO:0000256" key="4">
    <source>
        <dbReference type="ARBA" id="ARBA00004477"/>
    </source>
</evidence>
<sequence>MARQRVSVRNKVPETRVGGDGVDDKKYRDVVEKKPLGAAVEWLLMLLLVGYAGWVIFYYQAGQLPMPLSAAEGGILGFSEERAFGHVYNLANLGPHPIGSKALDNAFQYVYSELMQVKDEAHHDVDVEVEIFAPNAGVERLAGGLFFGKTLVYTNLKHIVVRVSPSDYVEAKDFSVLVSSHIDTVITSPGAGDCSSCVSIMMELVRALSHRAQRFKHSVIFLFNTGEEEGLVGAHSFITQHPWSSTIRAAIDVEAMGVGGKSLLFQAGPDSWLLEMYKKTAKYPGAHIVAQDCFHFGVVKSATDFQVYVEVGGLSGLDFAHVENAAVYHTKNDKPGHLRPGSLQPVGRDLLALLDKAAQSDDLPFLRVNATGLEQMETVYFDVLGRWLVTYPLEAGKRIQVSILIQGLILLISSIYLSGDPIAAFLELGLALLTLVLTWLMAFAQVLLVAMILPYLCSFPIPYITHTWLAVGLFGFPAVVGALVGHAIGRALLIKYMERKGRREAEWHAERWLFKAGMLQWMLVLGLGTWVGAGSSFIALFWIVPAAVAYGMMEAKFSPQQMLRGLQRITLWLSMIGGLIMSAFPVIRLTGVMIGGLARMDRNPGGAPLWAGNAVTGGLIAVCVCLMLVYLLPFAHRSDGLKWILLGLITLFILTLGLVMFEVVPAFTEHVSRGLNVVHVVDTKSVDPVTGFPSQKVSLSAATPGGFEKELNALKGEDFVCGKSIDFVSFIVKSGCEKQLDNDIVILTGQPSFTLESNKVSNGRRVTSVRFTTGTAYRWNLAINTTAVEAFKLETSSDRQVLVPGGTIAGVDGWHNIQYTSGNNEGPSEFYMTLYWYPDDTSDVGERSRDTLVLKLRTDVNHVTPELNRVLARLPVWCTLFGKSTSPYPLAYLAELKV</sequence>
<feature type="transmembrane region" description="Helical" evidence="20">
    <location>
        <begin position="36"/>
        <end position="59"/>
    </location>
</feature>
<dbReference type="PANTHER" id="PTHR12147:SF58">
    <property type="entry name" value="VACUOLAR MEMBRANE PROTEASE"/>
    <property type="match status" value="1"/>
</dbReference>
<dbReference type="Pfam" id="PF22249">
    <property type="entry name" value="ERMP1-TM"/>
    <property type="match status" value="1"/>
</dbReference>
<feature type="domain" description="Endoplasmic reticulum metallopeptidase 1/1-A TM" evidence="22">
    <location>
        <begin position="427"/>
        <end position="659"/>
    </location>
</feature>
<evidence type="ECO:0000313" key="23">
    <source>
        <dbReference type="EMBL" id="KAL2653871.1"/>
    </source>
</evidence>
<dbReference type="GO" id="GO:0005789">
    <property type="term" value="C:endoplasmic reticulum membrane"/>
    <property type="evidence" value="ECO:0007669"/>
    <property type="project" value="UniProtKB-SubCell"/>
</dbReference>
<evidence type="ECO:0000256" key="11">
    <source>
        <dbReference type="ARBA" id="ARBA00022801"/>
    </source>
</evidence>
<dbReference type="SUPFAM" id="SSF53187">
    <property type="entry name" value="Zn-dependent exopeptidases"/>
    <property type="match status" value="1"/>
</dbReference>
<protein>
    <recommendedName>
        <fullName evidence="6">Vacuolar membrane protease</fullName>
    </recommendedName>
    <alternativeName>
        <fullName evidence="18">FXNA-related family protease 1</fullName>
    </alternativeName>
</protein>
<keyword evidence="12" id="KW-0256">Endoplasmic reticulum</keyword>
<evidence type="ECO:0000256" key="8">
    <source>
        <dbReference type="ARBA" id="ARBA00022670"/>
    </source>
</evidence>
<dbReference type="Gene3D" id="3.40.630.10">
    <property type="entry name" value="Zn peptidases"/>
    <property type="match status" value="1"/>
</dbReference>
<keyword evidence="11" id="KW-0378">Hydrolase</keyword>
<dbReference type="Proteomes" id="UP001605036">
    <property type="component" value="Unassembled WGS sequence"/>
</dbReference>
<keyword evidence="8" id="KW-0645">Protease</keyword>
<evidence type="ECO:0000256" key="19">
    <source>
        <dbReference type="SAM" id="MobiDB-lite"/>
    </source>
</evidence>